<dbReference type="EMBL" id="BAAANV010000037">
    <property type="protein sequence ID" value="GAA1544380.1"/>
    <property type="molecule type" value="Genomic_DNA"/>
</dbReference>
<evidence type="ECO:0000313" key="1">
    <source>
        <dbReference type="EMBL" id="GAA1544380.1"/>
    </source>
</evidence>
<sequence length="91" mass="9840">MFAAHLDRRCQVHESTVGLAAPRESRSTFGRLGDVVEREVNRAGCRRQLAHGEGDGVRVVTEQVIGDVDVNVPLPAAKRGCEVTRTGTDVT</sequence>
<gene>
    <name evidence="1" type="ORF">GCM10009762_17240</name>
</gene>
<organism evidence="1 2">
    <name type="scientific">Dermacoccus barathri</name>
    <dbReference type="NCBI Taxonomy" id="322601"/>
    <lineage>
        <taxon>Bacteria</taxon>
        <taxon>Bacillati</taxon>
        <taxon>Actinomycetota</taxon>
        <taxon>Actinomycetes</taxon>
        <taxon>Micrococcales</taxon>
        <taxon>Dermacoccaceae</taxon>
        <taxon>Dermacoccus</taxon>
    </lineage>
</organism>
<evidence type="ECO:0000313" key="2">
    <source>
        <dbReference type="Proteomes" id="UP001501288"/>
    </source>
</evidence>
<name>A0ABN2BN83_9MICO</name>
<comment type="caution">
    <text evidence="1">The sequence shown here is derived from an EMBL/GenBank/DDBJ whole genome shotgun (WGS) entry which is preliminary data.</text>
</comment>
<dbReference type="Proteomes" id="UP001501288">
    <property type="component" value="Unassembled WGS sequence"/>
</dbReference>
<keyword evidence="2" id="KW-1185">Reference proteome</keyword>
<accession>A0ABN2BN83</accession>
<proteinExistence type="predicted"/>
<protein>
    <submittedName>
        <fullName evidence="1">Uncharacterized protein</fullName>
    </submittedName>
</protein>
<reference evidence="1 2" key="1">
    <citation type="journal article" date="2019" name="Int. J. Syst. Evol. Microbiol.">
        <title>The Global Catalogue of Microorganisms (GCM) 10K type strain sequencing project: providing services to taxonomists for standard genome sequencing and annotation.</title>
        <authorList>
            <consortium name="The Broad Institute Genomics Platform"/>
            <consortium name="The Broad Institute Genome Sequencing Center for Infectious Disease"/>
            <person name="Wu L."/>
            <person name="Ma J."/>
        </authorList>
    </citation>
    <scope>NUCLEOTIDE SEQUENCE [LARGE SCALE GENOMIC DNA]</scope>
    <source>
        <strain evidence="1 2">JCM 14588</strain>
    </source>
</reference>